<keyword evidence="1 3" id="KW-0597">Phosphoprotein</keyword>
<organism evidence="5 6">
    <name type="scientific">Gloeomargarita lithophora Alchichica-D10</name>
    <dbReference type="NCBI Taxonomy" id="1188229"/>
    <lineage>
        <taxon>Bacteria</taxon>
        <taxon>Bacillati</taxon>
        <taxon>Cyanobacteriota</taxon>
        <taxon>Cyanophyceae</taxon>
        <taxon>Gloeomargaritales</taxon>
        <taxon>Gloeomargaritaceae</taxon>
        <taxon>Gloeomargarita</taxon>
    </lineage>
</organism>
<feature type="modified residue" description="4-aspartylphosphate" evidence="3">
    <location>
        <position position="52"/>
    </location>
</feature>
<sequence length="124" mass="13980">MATVLLVEDQRTQRELMAETLTQDGLRVIAAADGREALQKLRETRPDVIVMDVVMPNMNGYELLRELRKHPDLAKVPVVVCSVKGEQFDKHWAERLGSNAYVVKPFEPQVLLGTVRSLLRGASR</sequence>
<gene>
    <name evidence="5" type="primary">pilH-4</name>
    <name evidence="5" type="ORF">GlitD10_1771</name>
</gene>
<dbReference type="Pfam" id="PF00072">
    <property type="entry name" value="Response_reg"/>
    <property type="match status" value="1"/>
</dbReference>
<evidence type="ECO:0000259" key="4">
    <source>
        <dbReference type="PROSITE" id="PS50110"/>
    </source>
</evidence>
<keyword evidence="6" id="KW-1185">Reference proteome</keyword>
<reference evidence="5 6" key="1">
    <citation type="submission" date="2016-10" db="EMBL/GenBank/DDBJ databases">
        <title>Description of Gloeomargarita lithophora gen. nov., sp. nov., a thylakoid-bearing basal-branching cyanobacterium with intracellular carbonates, and proposal for Gloeomargaritales ord. nov.</title>
        <authorList>
            <person name="Moreira D."/>
            <person name="Tavera R."/>
            <person name="Benzerara K."/>
            <person name="Skouri-Panet F."/>
            <person name="Couradeau E."/>
            <person name="Gerard E."/>
            <person name="Loussert C."/>
            <person name="Novelo E."/>
            <person name="Zivanovic Y."/>
            <person name="Lopez-Garcia P."/>
        </authorList>
    </citation>
    <scope>NUCLEOTIDE SEQUENCE [LARGE SCALE GENOMIC DNA]</scope>
    <source>
        <strain evidence="5 6">D10</strain>
    </source>
</reference>
<name>A0A1J0ADU3_9CYAN</name>
<feature type="domain" description="Response regulatory" evidence="4">
    <location>
        <begin position="3"/>
        <end position="119"/>
    </location>
</feature>
<dbReference type="Proteomes" id="UP000180235">
    <property type="component" value="Chromosome"/>
</dbReference>
<dbReference type="PANTHER" id="PTHR44591">
    <property type="entry name" value="STRESS RESPONSE REGULATOR PROTEIN 1"/>
    <property type="match status" value="1"/>
</dbReference>
<dbReference type="InterPro" id="IPR050595">
    <property type="entry name" value="Bact_response_regulator"/>
</dbReference>
<dbReference type="KEGG" id="glt:GlitD10_1771"/>
<keyword evidence="2" id="KW-0902">Two-component regulatory system</keyword>
<dbReference type="EMBL" id="CP017675">
    <property type="protein sequence ID" value="APB34097.1"/>
    <property type="molecule type" value="Genomic_DNA"/>
</dbReference>
<proteinExistence type="predicted"/>
<evidence type="ECO:0000256" key="3">
    <source>
        <dbReference type="PROSITE-ProRule" id="PRU00169"/>
    </source>
</evidence>
<dbReference type="PROSITE" id="PS50110">
    <property type="entry name" value="RESPONSE_REGULATORY"/>
    <property type="match status" value="1"/>
</dbReference>
<evidence type="ECO:0000313" key="5">
    <source>
        <dbReference type="EMBL" id="APB34097.1"/>
    </source>
</evidence>
<evidence type="ECO:0000256" key="2">
    <source>
        <dbReference type="ARBA" id="ARBA00023012"/>
    </source>
</evidence>
<dbReference type="AlphaFoldDB" id="A0A1J0ADU3"/>
<dbReference type="InterPro" id="IPR001789">
    <property type="entry name" value="Sig_transdc_resp-reg_receiver"/>
</dbReference>
<evidence type="ECO:0000256" key="1">
    <source>
        <dbReference type="ARBA" id="ARBA00022553"/>
    </source>
</evidence>
<dbReference type="Gene3D" id="3.40.50.2300">
    <property type="match status" value="1"/>
</dbReference>
<dbReference type="RefSeq" id="WP_071454591.1">
    <property type="nucleotide sequence ID" value="NZ_CP017675.1"/>
</dbReference>
<evidence type="ECO:0000313" key="6">
    <source>
        <dbReference type="Proteomes" id="UP000180235"/>
    </source>
</evidence>
<dbReference type="SUPFAM" id="SSF52172">
    <property type="entry name" value="CheY-like"/>
    <property type="match status" value="1"/>
</dbReference>
<dbReference type="InterPro" id="IPR011006">
    <property type="entry name" value="CheY-like_superfamily"/>
</dbReference>
<accession>A0A1J0ADU3</accession>
<dbReference type="GO" id="GO:0000160">
    <property type="term" value="P:phosphorelay signal transduction system"/>
    <property type="evidence" value="ECO:0007669"/>
    <property type="project" value="UniProtKB-KW"/>
</dbReference>
<protein>
    <submittedName>
        <fullName evidence="5">CheY-like response regulator receiver protein</fullName>
    </submittedName>
</protein>
<dbReference type="STRING" id="1188229.GlitD10_1771"/>
<dbReference type="SMART" id="SM00448">
    <property type="entry name" value="REC"/>
    <property type="match status" value="1"/>
</dbReference>
<dbReference type="OrthoDB" id="582422at2"/>
<dbReference type="PANTHER" id="PTHR44591:SF14">
    <property type="entry name" value="PROTEIN PILG"/>
    <property type="match status" value="1"/>
</dbReference>